<protein>
    <submittedName>
        <fullName evidence="2">Uncharacterized protein</fullName>
    </submittedName>
</protein>
<dbReference type="SUPFAM" id="SSF48452">
    <property type="entry name" value="TPR-like"/>
    <property type="match status" value="1"/>
</dbReference>
<dbReference type="Gene3D" id="1.25.40.10">
    <property type="entry name" value="Tetratricopeptide repeat domain"/>
    <property type="match status" value="1"/>
</dbReference>
<dbReference type="EMBL" id="CP060394">
    <property type="protein sequence ID" value="QNI32137.1"/>
    <property type="molecule type" value="Genomic_DNA"/>
</dbReference>
<sequence>MPNMPGMSGGEHHHHDDAPLSTEKLGQVHFPVSCAAKSQAPFERGIALLHSFGYTLAEQQFESIAESDPTCAMAHWGVAMSQFHELWGRPDAEALKTGASEMMKAREIAAKTKITPREQAYIGALSDFYRLAPESFQKGADAYAMGMSKLHAAYPDDTEGAAFYALSLLADVAPNDTSLTNERHALVILKPLFEKNPDHPGLAHYIIHTCDTPALAGEGLEAAKVYAKIAPSSPHALHMPSHIFSRLGMWQDSISSNLASVAASEKDEAEHMPGVAHQMHADEFLVYAYLQTGQDEKARELTYQMRSIGEHIAALPGHDDMKDSGAYFDNELRVIYNMEMHDWKTLAALQVDPGKPHGDRFSEFDIYWGWAVAAGHLHDSKLAAQALVKYDEALAWMKKSPYADDVDGAQIRRNEIVGWQAFVVGLPEAAIAAMSKAAAQQDKLGQGEVDIPAREMLGDLLLSLGRPEQALAEYKLALKLSPNRLNGLLSAGATAEATGDTALARSYYEQVARNTENGAHTSRPAVAHAVQFGVDHPEVAVK</sequence>
<accession>A0A7G8BHW7</accession>
<dbReference type="PANTHER" id="PTHR45588:SF1">
    <property type="entry name" value="WW DOMAIN-CONTAINING PROTEIN"/>
    <property type="match status" value="1"/>
</dbReference>
<gene>
    <name evidence="2" type="ORF">H7849_24610</name>
</gene>
<reference evidence="2 3" key="1">
    <citation type="submission" date="2020-08" db="EMBL/GenBank/DDBJ databases">
        <title>Edaphobacter telluris sp. nov. and Acidobacterium dinghuensis sp. nov., two acidobacteria isolated from forest soil.</title>
        <authorList>
            <person name="Fu J."/>
            <person name="Qiu L."/>
        </authorList>
    </citation>
    <scope>NUCLEOTIDE SEQUENCE [LARGE SCALE GENOMIC DNA]</scope>
    <source>
        <strain evidence="2">4Y35</strain>
    </source>
</reference>
<dbReference type="InterPro" id="IPR019734">
    <property type="entry name" value="TPR_rpt"/>
</dbReference>
<proteinExistence type="predicted"/>
<dbReference type="Pfam" id="PF13181">
    <property type="entry name" value="TPR_8"/>
    <property type="match status" value="1"/>
</dbReference>
<dbReference type="RefSeq" id="WP_186743093.1">
    <property type="nucleotide sequence ID" value="NZ_CP060394.1"/>
</dbReference>
<name>A0A7G8BHW7_9BACT</name>
<feature type="repeat" description="TPR" evidence="1">
    <location>
        <begin position="451"/>
        <end position="484"/>
    </location>
</feature>
<dbReference type="PROSITE" id="PS50005">
    <property type="entry name" value="TPR"/>
    <property type="match status" value="1"/>
</dbReference>
<organism evidence="2 3">
    <name type="scientific">Alloacidobacterium dinghuense</name>
    <dbReference type="NCBI Taxonomy" id="2763107"/>
    <lineage>
        <taxon>Bacteria</taxon>
        <taxon>Pseudomonadati</taxon>
        <taxon>Acidobacteriota</taxon>
        <taxon>Terriglobia</taxon>
        <taxon>Terriglobales</taxon>
        <taxon>Acidobacteriaceae</taxon>
        <taxon>Alloacidobacterium</taxon>
    </lineage>
</organism>
<evidence type="ECO:0000256" key="1">
    <source>
        <dbReference type="PROSITE-ProRule" id="PRU00339"/>
    </source>
</evidence>
<dbReference type="Proteomes" id="UP000515312">
    <property type="component" value="Chromosome"/>
</dbReference>
<evidence type="ECO:0000313" key="2">
    <source>
        <dbReference type="EMBL" id="QNI32137.1"/>
    </source>
</evidence>
<evidence type="ECO:0000313" key="3">
    <source>
        <dbReference type="Proteomes" id="UP000515312"/>
    </source>
</evidence>
<dbReference type="PANTHER" id="PTHR45588">
    <property type="entry name" value="TPR DOMAIN-CONTAINING PROTEIN"/>
    <property type="match status" value="1"/>
</dbReference>
<dbReference type="AlphaFoldDB" id="A0A7G8BHW7"/>
<dbReference type="KEGG" id="adin:H7849_24610"/>
<keyword evidence="1" id="KW-0802">TPR repeat</keyword>
<keyword evidence="3" id="KW-1185">Reference proteome</keyword>
<dbReference type="InterPro" id="IPR011990">
    <property type="entry name" value="TPR-like_helical_dom_sf"/>
</dbReference>